<dbReference type="NCBIfam" id="TIGR01173">
    <property type="entry name" value="glmU"/>
    <property type="match status" value="1"/>
</dbReference>
<dbReference type="HAMAP" id="MF_01631">
    <property type="entry name" value="GlmU"/>
    <property type="match status" value="1"/>
</dbReference>
<dbReference type="Pfam" id="PF12804">
    <property type="entry name" value="NTP_transf_3"/>
    <property type="match status" value="1"/>
</dbReference>
<evidence type="ECO:0000256" key="16">
    <source>
        <dbReference type="ARBA" id="ARBA00048493"/>
    </source>
</evidence>
<dbReference type="EMBL" id="JAAMOW010000006">
    <property type="protein sequence ID" value="NGY05630.1"/>
    <property type="molecule type" value="Genomic_DNA"/>
</dbReference>
<feature type="binding site" evidence="18">
    <location>
        <position position="168"/>
    </location>
    <ligand>
        <name>UDP-N-acetyl-alpha-D-glucosamine</name>
        <dbReference type="ChEBI" id="CHEBI:57705"/>
    </ligand>
</feature>
<evidence type="ECO:0000256" key="10">
    <source>
        <dbReference type="ARBA" id="ARBA00022960"/>
    </source>
</evidence>
<proteinExistence type="inferred from homology"/>
<dbReference type="InterPro" id="IPR001451">
    <property type="entry name" value="Hexapep"/>
</dbReference>
<dbReference type="GO" id="GO:0008360">
    <property type="term" value="P:regulation of cell shape"/>
    <property type="evidence" value="ECO:0007669"/>
    <property type="project" value="UniProtKB-KW"/>
</dbReference>
<feature type="binding site" evidence="18">
    <location>
        <begin position="102"/>
        <end position="104"/>
    </location>
    <ligand>
        <name>UDP-N-acetyl-alpha-D-glucosamine</name>
        <dbReference type="ChEBI" id="CHEBI:57705"/>
    </ligand>
</feature>
<dbReference type="Pfam" id="PF00132">
    <property type="entry name" value="Hexapep"/>
    <property type="match status" value="1"/>
</dbReference>
<comment type="subcellular location">
    <subcellularLocation>
        <location evidence="1 18">Cytoplasm</location>
    </subcellularLocation>
</comment>
<keyword evidence="8 18" id="KW-0677">Repeat</keyword>
<keyword evidence="4 18" id="KW-0963">Cytoplasm</keyword>
<evidence type="ECO:0000256" key="3">
    <source>
        <dbReference type="ARBA" id="ARBA00007947"/>
    </source>
</evidence>
<feature type="binding site" evidence="18">
    <location>
        <begin position="6"/>
        <end position="9"/>
    </location>
    <ligand>
        <name>UDP-N-acetyl-alpha-D-glucosamine</name>
        <dbReference type="ChEBI" id="CHEBI:57705"/>
    </ligand>
</feature>
<comment type="similarity">
    <text evidence="3 18">In the N-terminal section; belongs to the N-acetylglucosamine-1-phosphate uridyltransferase family.</text>
</comment>
<feature type="binding site" evidence="18">
    <location>
        <position position="375"/>
    </location>
    <ligand>
        <name>UDP-N-acetyl-alpha-D-glucosamine</name>
        <dbReference type="ChEBI" id="CHEBI:57705"/>
    </ligand>
</feature>
<evidence type="ECO:0000256" key="6">
    <source>
        <dbReference type="ARBA" id="ARBA00022695"/>
    </source>
</evidence>
<feature type="binding site" evidence="18">
    <location>
        <position position="403"/>
    </location>
    <ligand>
        <name>acetyl-CoA</name>
        <dbReference type="ChEBI" id="CHEBI:57288"/>
    </ligand>
</feature>
<feature type="binding site" evidence="18">
    <location>
        <position position="225"/>
    </location>
    <ligand>
        <name>UDP-N-acetyl-alpha-D-glucosamine</name>
        <dbReference type="ChEBI" id="CHEBI:57705"/>
    </ligand>
</feature>
<dbReference type="GO" id="GO:0005737">
    <property type="term" value="C:cytoplasm"/>
    <property type="evidence" value="ECO:0007669"/>
    <property type="project" value="UniProtKB-SubCell"/>
</dbReference>
<feature type="binding site" evidence="18">
    <location>
        <begin position="80"/>
        <end position="81"/>
    </location>
    <ligand>
        <name>UDP-N-acetyl-alpha-D-glucosamine</name>
        <dbReference type="ChEBI" id="CHEBI:57705"/>
    </ligand>
</feature>
<dbReference type="PANTHER" id="PTHR43584">
    <property type="entry name" value="NUCLEOTIDYL TRANSFERASE"/>
    <property type="match status" value="1"/>
</dbReference>
<dbReference type="EC" id="2.7.7.23" evidence="18"/>
<evidence type="ECO:0000256" key="18">
    <source>
        <dbReference type="HAMAP-Rule" id="MF_01631"/>
    </source>
</evidence>
<dbReference type="InterPro" id="IPR038009">
    <property type="entry name" value="GlmU_C_LbH"/>
</dbReference>
<feature type="domain" description="MobA-like NTP transferase" evidence="19">
    <location>
        <begin position="3"/>
        <end position="125"/>
    </location>
</feature>
<dbReference type="InterPro" id="IPR029044">
    <property type="entry name" value="Nucleotide-diphossugar_trans"/>
</dbReference>
<dbReference type="SUPFAM" id="SSF51161">
    <property type="entry name" value="Trimeric LpxA-like enzymes"/>
    <property type="match status" value="1"/>
</dbReference>
<comment type="pathway">
    <text evidence="18">Bacterial outer membrane biogenesis; LPS lipid A biosynthesis.</text>
</comment>
<sequence length="455" mass="48300">MHVIILAAGQGTRMKSALPKVLHTIAGKPMLGHVIDAARELGAAAVHVVVGHGSDAVRRWADREYPAQALHWALQGEQKGTANAVQQAMPQVPDTAQVLVLYGDVPLVSATMLRELLSAGTQTLALATVELEQPRGYGRIVRNRQALVTGIVEEKDASVRQRAIREVNTGLMSGPAKRLRGWLAKVKNDNANGEFYLTDIVAMAAKAGLKIATVNADAREVEGANDRAQLAGLERRLQLRQTDALMQAGVSFADPARFDLRGTLRHGRDVMIDIGCVFEGEIELGDNVRVGPYCMLRDVKLAAGTTVNAHSVLEGCETGADCVIGPFARVRPTTTLAAGAHVGNFVEVKNATLGAGTKANHLAYVGDAKVGARTNIGAGVITCNYDGANKHLTTIGDDVFVGSDTQLVAPVTVHDGATIGAGSTITREVPAGGLTIARAREQKTVKHWQRPRKKT</sequence>
<comment type="pathway">
    <text evidence="18">Nucleotide-sugar biosynthesis; UDP-N-acetyl-alpha-D-glucosamine biosynthesis; N-acetyl-alpha-D-glucosamine 1-phosphate from alpha-D-glucosamine 6-phosphate (route II): step 2/2.</text>
</comment>
<comment type="subunit">
    <text evidence="18">Homotrimer.</text>
</comment>
<keyword evidence="7 18" id="KW-0479">Metal-binding</keyword>
<dbReference type="GO" id="GO:0009245">
    <property type="term" value="P:lipid A biosynthetic process"/>
    <property type="evidence" value="ECO:0007669"/>
    <property type="project" value="UniProtKB-UniRule"/>
</dbReference>
<name>A0A6M2BTH0_9GAMM</name>
<evidence type="ECO:0000256" key="7">
    <source>
        <dbReference type="ARBA" id="ARBA00022723"/>
    </source>
</evidence>
<feature type="binding site" evidence="18">
    <location>
        <begin position="384"/>
        <end position="385"/>
    </location>
    <ligand>
        <name>acetyl-CoA</name>
        <dbReference type="ChEBI" id="CHEBI:57288"/>
    </ligand>
</feature>
<accession>A0A6M2BTH0</accession>
<comment type="similarity">
    <text evidence="2 18">In the C-terminal section; belongs to the transferase hexapeptide repeat family.</text>
</comment>
<keyword evidence="21" id="KW-1185">Reference proteome</keyword>
<feature type="binding site" evidence="18">
    <location>
        <position position="104"/>
    </location>
    <ligand>
        <name>Mg(2+)</name>
        <dbReference type="ChEBI" id="CHEBI:18420"/>
    </ligand>
</feature>
<feature type="binding site" evidence="18">
    <location>
        <position position="421"/>
    </location>
    <ligand>
        <name>acetyl-CoA</name>
        <dbReference type="ChEBI" id="CHEBI:57288"/>
    </ligand>
</feature>
<feature type="binding site" evidence="18">
    <location>
        <position position="378"/>
    </location>
    <ligand>
        <name>acetyl-CoA</name>
        <dbReference type="ChEBI" id="CHEBI:57288"/>
    </ligand>
</feature>
<keyword evidence="6 18" id="KW-0548">Nucleotidyltransferase</keyword>
<evidence type="ECO:0000256" key="12">
    <source>
        <dbReference type="ARBA" id="ARBA00023268"/>
    </source>
</evidence>
<dbReference type="GO" id="GO:0009252">
    <property type="term" value="P:peptidoglycan biosynthetic process"/>
    <property type="evidence" value="ECO:0007669"/>
    <property type="project" value="UniProtKB-UniRule"/>
</dbReference>
<dbReference type="Gene3D" id="2.160.10.10">
    <property type="entry name" value="Hexapeptide repeat proteins"/>
    <property type="match status" value="1"/>
</dbReference>
<keyword evidence="12 18" id="KW-0511">Multifunctional enzyme</keyword>
<dbReference type="InterPro" id="IPR050065">
    <property type="entry name" value="GlmU-like"/>
</dbReference>
<dbReference type="GO" id="GO:0071555">
    <property type="term" value="P:cell wall organization"/>
    <property type="evidence" value="ECO:0007669"/>
    <property type="project" value="UniProtKB-KW"/>
</dbReference>
<dbReference type="Proteomes" id="UP000472676">
    <property type="component" value="Unassembled WGS sequence"/>
</dbReference>
<dbReference type="AlphaFoldDB" id="A0A6M2BTH0"/>
<dbReference type="UniPathway" id="UPA00973"/>
<dbReference type="UniPathway" id="UPA00113">
    <property type="reaction ID" value="UER00532"/>
</dbReference>
<dbReference type="EC" id="2.3.1.157" evidence="18"/>
<evidence type="ECO:0000256" key="4">
    <source>
        <dbReference type="ARBA" id="ARBA00022490"/>
    </source>
</evidence>
<evidence type="ECO:0000256" key="9">
    <source>
        <dbReference type="ARBA" id="ARBA00022842"/>
    </source>
</evidence>
<feature type="binding site" evidence="18">
    <location>
        <position position="225"/>
    </location>
    <ligand>
        <name>Mg(2+)</name>
        <dbReference type="ChEBI" id="CHEBI:18420"/>
    </ligand>
</feature>
<evidence type="ECO:0000256" key="1">
    <source>
        <dbReference type="ARBA" id="ARBA00004496"/>
    </source>
</evidence>
<keyword evidence="11 18" id="KW-0573">Peptidoglycan synthesis</keyword>
<keyword evidence="5 18" id="KW-0808">Transferase</keyword>
<feature type="active site" description="Proton acceptor" evidence="18">
    <location>
        <position position="361"/>
    </location>
</feature>
<dbReference type="SUPFAM" id="SSF53448">
    <property type="entry name" value="Nucleotide-diphospho-sugar transferases"/>
    <property type="match status" value="1"/>
</dbReference>
<feature type="binding site" evidence="18">
    <location>
        <position position="349"/>
    </location>
    <ligand>
        <name>UDP-N-acetyl-alpha-D-glucosamine</name>
        <dbReference type="ChEBI" id="CHEBI:57705"/>
    </ligand>
</feature>
<evidence type="ECO:0000313" key="20">
    <source>
        <dbReference type="EMBL" id="NGY05630.1"/>
    </source>
</evidence>
<dbReference type="GO" id="GO:0006048">
    <property type="term" value="P:UDP-N-acetylglucosamine biosynthetic process"/>
    <property type="evidence" value="ECO:0007669"/>
    <property type="project" value="UniProtKB-UniPathway"/>
</dbReference>
<dbReference type="GO" id="GO:0019134">
    <property type="term" value="F:glucosamine-1-phosphate N-acetyltransferase activity"/>
    <property type="evidence" value="ECO:0007669"/>
    <property type="project" value="UniProtKB-UniRule"/>
</dbReference>
<feature type="binding site" evidence="18">
    <location>
        <position position="153"/>
    </location>
    <ligand>
        <name>UDP-N-acetyl-alpha-D-glucosamine</name>
        <dbReference type="ChEBI" id="CHEBI:57705"/>
    </ligand>
</feature>
<dbReference type="GO" id="GO:0003977">
    <property type="term" value="F:UDP-N-acetylglucosamine diphosphorylase activity"/>
    <property type="evidence" value="ECO:0007669"/>
    <property type="project" value="UniProtKB-UniRule"/>
</dbReference>
<organism evidence="20 21">
    <name type="scientific">Solimonas terrae</name>
    <dbReference type="NCBI Taxonomy" id="1396819"/>
    <lineage>
        <taxon>Bacteria</taxon>
        <taxon>Pseudomonadati</taxon>
        <taxon>Pseudomonadota</taxon>
        <taxon>Gammaproteobacteria</taxon>
        <taxon>Nevskiales</taxon>
        <taxon>Nevskiaceae</taxon>
        <taxon>Solimonas</taxon>
    </lineage>
</organism>
<feature type="region of interest" description="N-acetyltransferase" evidence="18">
    <location>
        <begin position="249"/>
        <end position="455"/>
    </location>
</feature>
<dbReference type="CDD" id="cd02540">
    <property type="entry name" value="GT2_GlmU_N_bac"/>
    <property type="match status" value="1"/>
</dbReference>
<feature type="binding site" evidence="18">
    <location>
        <position position="331"/>
    </location>
    <ligand>
        <name>UDP-N-acetyl-alpha-D-glucosamine</name>
        <dbReference type="ChEBI" id="CHEBI:57705"/>
    </ligand>
</feature>
<evidence type="ECO:0000256" key="13">
    <source>
        <dbReference type="ARBA" id="ARBA00023315"/>
    </source>
</evidence>
<keyword evidence="10 18" id="KW-0133">Cell shape</keyword>
<dbReference type="GO" id="GO:0000287">
    <property type="term" value="F:magnesium ion binding"/>
    <property type="evidence" value="ECO:0007669"/>
    <property type="project" value="UniProtKB-UniRule"/>
</dbReference>
<comment type="pathway">
    <text evidence="18">Nucleotide-sugar biosynthesis; UDP-N-acetyl-alpha-D-glucosamine biosynthesis; UDP-N-acetyl-alpha-D-glucosamine from N-acetyl-alpha-D-glucosamine 1-phosphate: step 1/1.</text>
</comment>
<evidence type="ECO:0000256" key="11">
    <source>
        <dbReference type="ARBA" id="ARBA00022984"/>
    </source>
</evidence>
<dbReference type="GO" id="GO:0016020">
    <property type="term" value="C:membrane"/>
    <property type="evidence" value="ECO:0007669"/>
    <property type="project" value="GOC"/>
</dbReference>
<feature type="binding site" evidence="18">
    <location>
        <position position="364"/>
    </location>
    <ligand>
        <name>UDP-N-acetyl-alpha-D-glucosamine</name>
        <dbReference type="ChEBI" id="CHEBI:57705"/>
    </ligand>
</feature>
<comment type="catalytic activity">
    <reaction evidence="15 18">
        <text>alpha-D-glucosamine 1-phosphate + acetyl-CoA = N-acetyl-alpha-D-glucosamine 1-phosphate + CoA + H(+)</text>
        <dbReference type="Rhea" id="RHEA:13725"/>
        <dbReference type="ChEBI" id="CHEBI:15378"/>
        <dbReference type="ChEBI" id="CHEBI:57287"/>
        <dbReference type="ChEBI" id="CHEBI:57288"/>
        <dbReference type="ChEBI" id="CHEBI:57776"/>
        <dbReference type="ChEBI" id="CHEBI:58516"/>
        <dbReference type="EC" id="2.3.1.157"/>
    </reaction>
</comment>
<evidence type="ECO:0000256" key="8">
    <source>
        <dbReference type="ARBA" id="ARBA00022737"/>
    </source>
</evidence>
<dbReference type="Gene3D" id="3.90.550.10">
    <property type="entry name" value="Spore Coat Polysaccharide Biosynthesis Protein SpsA, Chain A"/>
    <property type="match status" value="1"/>
</dbReference>
<feature type="binding site" evidence="18">
    <location>
        <position position="75"/>
    </location>
    <ligand>
        <name>UDP-N-acetyl-alpha-D-glucosamine</name>
        <dbReference type="ChEBI" id="CHEBI:57705"/>
    </ligand>
</feature>
<keyword evidence="14 18" id="KW-0961">Cell wall biogenesis/degradation</keyword>
<evidence type="ECO:0000256" key="2">
    <source>
        <dbReference type="ARBA" id="ARBA00007707"/>
    </source>
</evidence>
<dbReference type="InterPro" id="IPR011004">
    <property type="entry name" value="Trimer_LpxA-like_sf"/>
</dbReference>
<protein>
    <recommendedName>
        <fullName evidence="18">Bifunctional protein GlmU</fullName>
    </recommendedName>
    <domain>
        <recommendedName>
            <fullName evidence="18">UDP-N-acetylglucosamine pyrophosphorylase</fullName>
            <ecNumber evidence="18">2.7.7.23</ecNumber>
        </recommendedName>
        <alternativeName>
            <fullName evidence="18">N-acetylglucosamine-1-phosphate uridyltransferase</fullName>
        </alternativeName>
    </domain>
    <domain>
        <recommendedName>
            <fullName evidence="18">Glucosamine-1-phosphate N-acetyltransferase</fullName>
            <ecNumber evidence="18">2.3.1.157</ecNumber>
        </recommendedName>
    </domain>
</protein>
<dbReference type="GO" id="GO:0000902">
    <property type="term" value="P:cell morphogenesis"/>
    <property type="evidence" value="ECO:0007669"/>
    <property type="project" value="UniProtKB-UniRule"/>
</dbReference>
<comment type="caution">
    <text evidence="20">The sequence shown here is derived from an EMBL/GenBank/DDBJ whole genome shotgun (WGS) entry which is preliminary data.</text>
</comment>
<feature type="region of interest" description="Linker" evidence="18">
    <location>
        <begin position="228"/>
        <end position="248"/>
    </location>
</feature>
<evidence type="ECO:0000313" key="21">
    <source>
        <dbReference type="Proteomes" id="UP000472676"/>
    </source>
</evidence>
<gene>
    <name evidence="18 20" type="primary">glmU</name>
    <name evidence="20" type="ORF">G7Y85_12725</name>
</gene>
<evidence type="ECO:0000256" key="17">
    <source>
        <dbReference type="ARBA" id="ARBA00049628"/>
    </source>
</evidence>
<dbReference type="InterPro" id="IPR025877">
    <property type="entry name" value="MobA-like_NTP_Trfase"/>
</dbReference>
<feature type="binding site" evidence="18">
    <location>
        <position position="438"/>
    </location>
    <ligand>
        <name>acetyl-CoA</name>
        <dbReference type="ChEBI" id="CHEBI:57288"/>
    </ligand>
</feature>
<keyword evidence="9 18" id="KW-0460">Magnesium</keyword>
<dbReference type="PANTHER" id="PTHR43584:SF3">
    <property type="entry name" value="BIFUNCTIONAL PROTEIN GLMU"/>
    <property type="match status" value="1"/>
</dbReference>
<evidence type="ECO:0000256" key="15">
    <source>
        <dbReference type="ARBA" id="ARBA00048247"/>
    </source>
</evidence>
<comment type="catalytic activity">
    <reaction evidence="16 18">
        <text>N-acetyl-alpha-D-glucosamine 1-phosphate + UTP + H(+) = UDP-N-acetyl-alpha-D-glucosamine + diphosphate</text>
        <dbReference type="Rhea" id="RHEA:13509"/>
        <dbReference type="ChEBI" id="CHEBI:15378"/>
        <dbReference type="ChEBI" id="CHEBI:33019"/>
        <dbReference type="ChEBI" id="CHEBI:46398"/>
        <dbReference type="ChEBI" id="CHEBI:57705"/>
        <dbReference type="ChEBI" id="CHEBI:57776"/>
        <dbReference type="EC" id="2.7.7.23"/>
    </reaction>
</comment>
<reference evidence="20 21" key="1">
    <citation type="journal article" date="2014" name="Int. J. Syst. Evol. Microbiol.">
        <title>Solimonas terrae sp. nov., isolated from soil.</title>
        <authorList>
            <person name="Kim S.J."/>
            <person name="Moon J.Y."/>
            <person name="Weon H.Y."/>
            <person name="Ahn J.H."/>
            <person name="Chen W.M."/>
            <person name="Kwon S.W."/>
        </authorList>
    </citation>
    <scope>NUCLEOTIDE SEQUENCE [LARGE SCALE GENOMIC DNA]</scope>
    <source>
        <strain evidence="20 21">KIS83-12</strain>
    </source>
</reference>
<evidence type="ECO:0000256" key="14">
    <source>
        <dbReference type="ARBA" id="ARBA00023316"/>
    </source>
</evidence>
<feature type="binding site" evidence="18">
    <location>
        <position position="138"/>
    </location>
    <ligand>
        <name>UDP-N-acetyl-alpha-D-glucosamine</name>
        <dbReference type="ChEBI" id="CHEBI:57705"/>
    </ligand>
</feature>
<keyword evidence="13 18" id="KW-0012">Acyltransferase</keyword>
<dbReference type="InterPro" id="IPR005882">
    <property type="entry name" value="Bifunctional_GlmU"/>
</dbReference>
<feature type="binding site" evidence="18">
    <location>
        <position position="20"/>
    </location>
    <ligand>
        <name>UDP-N-acetyl-alpha-D-glucosamine</name>
        <dbReference type="ChEBI" id="CHEBI:57705"/>
    </ligand>
</feature>
<dbReference type="CDD" id="cd03353">
    <property type="entry name" value="LbH_GlmU_C"/>
    <property type="match status" value="1"/>
</dbReference>
<comment type="function">
    <text evidence="17 18">Catalyzes the last two sequential reactions in the de novo biosynthetic pathway for UDP-N-acetylglucosamine (UDP-GlcNAc). The C-terminal domain catalyzes the transfer of acetyl group from acetyl coenzyme A to glucosamine-1-phosphate (GlcN-1-P) to produce N-acetylglucosamine-1-phosphate (GlcNAc-1-P), which is converted into UDP-GlcNAc by the transfer of uridine 5-monophosphate (from uridine 5-triphosphate), a reaction catalyzed by the N-terminal domain.</text>
</comment>
<evidence type="ECO:0000256" key="5">
    <source>
        <dbReference type="ARBA" id="ARBA00022679"/>
    </source>
</evidence>
<comment type="cofactor">
    <cofactor evidence="18">
        <name>Mg(2+)</name>
        <dbReference type="ChEBI" id="CHEBI:18420"/>
    </cofactor>
    <text evidence="18">Binds 1 Mg(2+) ion per subunit.</text>
</comment>
<evidence type="ECO:0000259" key="19">
    <source>
        <dbReference type="Pfam" id="PF12804"/>
    </source>
</evidence>
<feature type="region of interest" description="Pyrophosphorylase" evidence="18">
    <location>
        <begin position="1"/>
        <end position="227"/>
    </location>
</feature>